<dbReference type="RefSeq" id="WP_244699299.1">
    <property type="nucleotide sequence ID" value="NZ_BAAADN010000012.1"/>
</dbReference>
<sequence length="111" mass="12051">MNLTSREAELRTAAYDGVTGPDKRCVSDIFVAESDDSLMAEVHSSANKFDKMADIVSGVLRGLSSEGESVHVIYVGGNRMSKIDADSDGFEDMSECQQRLHVAHSLRLGDN</sequence>
<dbReference type="Proteomes" id="UP001500962">
    <property type="component" value="Unassembled WGS sequence"/>
</dbReference>
<evidence type="ECO:0000313" key="1">
    <source>
        <dbReference type="EMBL" id="GAA0453941.1"/>
    </source>
</evidence>
<evidence type="ECO:0000313" key="4">
    <source>
        <dbReference type="Proteomes" id="UP001500962"/>
    </source>
</evidence>
<keyword evidence="3" id="KW-1185">Reference proteome</keyword>
<organism evidence="1 4">
    <name type="scientific">Halococcus dombrowskii</name>
    <dbReference type="NCBI Taxonomy" id="179637"/>
    <lineage>
        <taxon>Archaea</taxon>
        <taxon>Methanobacteriati</taxon>
        <taxon>Methanobacteriota</taxon>
        <taxon>Stenosarchaea group</taxon>
        <taxon>Halobacteria</taxon>
        <taxon>Halobacteriales</taxon>
        <taxon>Halococcaceae</taxon>
        <taxon>Halococcus</taxon>
    </lineage>
</organism>
<name>A0AAV3SC56_HALDO</name>
<evidence type="ECO:0000313" key="3">
    <source>
        <dbReference type="Proteomes" id="UP000830542"/>
    </source>
</evidence>
<protein>
    <submittedName>
        <fullName evidence="1">Uncharacterized protein</fullName>
    </submittedName>
</protein>
<dbReference type="GeneID" id="71762019"/>
<dbReference type="EMBL" id="CP095005">
    <property type="protein sequence ID" value="UOO94143.1"/>
    <property type="molecule type" value="Genomic_DNA"/>
</dbReference>
<proteinExistence type="predicted"/>
<reference evidence="1" key="3">
    <citation type="submission" date="2023-12" db="EMBL/GenBank/DDBJ databases">
        <authorList>
            <person name="Sun Q."/>
            <person name="Inoue M."/>
        </authorList>
    </citation>
    <scope>NUCLEOTIDE SEQUENCE</scope>
    <source>
        <strain evidence="1">JCM 12289</strain>
    </source>
</reference>
<gene>
    <name evidence="1" type="ORF">GCM10008985_07130</name>
    <name evidence="2" type="ORF">MUK72_09185</name>
</gene>
<dbReference type="Proteomes" id="UP000830542">
    <property type="component" value="Chromosome"/>
</dbReference>
<reference evidence="1" key="1">
    <citation type="journal article" date="2014" name="Int. J. Syst. Evol. Microbiol.">
        <title>Complete genome sequence of Corynebacterium casei LMG S-19264T (=DSM 44701T), isolated from a smear-ripened cheese.</title>
        <authorList>
            <consortium name="US DOE Joint Genome Institute (JGI-PGF)"/>
            <person name="Walter F."/>
            <person name="Albersmeier A."/>
            <person name="Kalinowski J."/>
            <person name="Ruckert C."/>
        </authorList>
    </citation>
    <scope>NUCLEOTIDE SEQUENCE</scope>
    <source>
        <strain evidence="1">JCM 12289</strain>
    </source>
</reference>
<evidence type="ECO:0000313" key="2">
    <source>
        <dbReference type="EMBL" id="UOO94143.1"/>
    </source>
</evidence>
<dbReference type="AlphaFoldDB" id="A0AAV3SC56"/>
<dbReference type="EMBL" id="BAAADN010000012">
    <property type="protein sequence ID" value="GAA0453941.1"/>
    <property type="molecule type" value="Genomic_DNA"/>
</dbReference>
<dbReference type="KEGG" id="hdo:MUK72_09185"/>
<accession>A0AAV3SC56</accession>
<reference evidence="2" key="2">
    <citation type="submission" date="2022-04" db="EMBL/GenBank/DDBJ databases">
        <title>Sequencing and genomic assembly of Halococcus dombrowskii.</title>
        <authorList>
            <person name="Lim S.W."/>
            <person name="MacLea K.S."/>
        </authorList>
    </citation>
    <scope>NUCLEOTIDE SEQUENCE</scope>
    <source>
        <strain evidence="2">H4</strain>
    </source>
</reference>